<feature type="transmembrane region" description="Helical" evidence="1">
    <location>
        <begin position="39"/>
        <end position="61"/>
    </location>
</feature>
<dbReference type="EMBL" id="JAPAIK010000389">
    <property type="protein sequence ID" value="MCW1073630.1"/>
    <property type="molecule type" value="Genomic_DNA"/>
</dbReference>
<keyword evidence="1" id="KW-0472">Membrane</keyword>
<evidence type="ECO:0000256" key="1">
    <source>
        <dbReference type="SAM" id="Phobius"/>
    </source>
</evidence>
<name>A0AAW5TP25_STRAP</name>
<dbReference type="AlphaFoldDB" id="A0AAW5TP25"/>
<keyword evidence="1" id="KW-1133">Transmembrane helix</keyword>
<comment type="caution">
    <text evidence="2">The sequence shown here is derived from an EMBL/GenBank/DDBJ whole genome shotgun (WGS) entry which is preliminary data.</text>
</comment>
<proteinExistence type="predicted"/>
<accession>A0AAW5TP25</accession>
<keyword evidence="1" id="KW-0812">Transmembrane</keyword>
<gene>
    <name evidence="2" type="ORF">OJ930_11680</name>
</gene>
<evidence type="ECO:0000313" key="3">
    <source>
        <dbReference type="Proteomes" id="UP001208853"/>
    </source>
</evidence>
<feature type="transmembrane region" description="Helical" evidence="1">
    <location>
        <begin position="14"/>
        <end position="32"/>
    </location>
</feature>
<protein>
    <submittedName>
        <fullName evidence="2">Uncharacterized protein</fullName>
    </submittedName>
</protein>
<feature type="non-terminal residue" evidence="2">
    <location>
        <position position="75"/>
    </location>
</feature>
<sequence>MARGELAPVNIHPIIGYLCLGFLGVLIGHMIGRIDASSAVIAVASFGAMLGIAMFTTQYTVLEPYMEVSLPQLYA</sequence>
<evidence type="ECO:0000313" key="2">
    <source>
        <dbReference type="EMBL" id="MCW1073630.1"/>
    </source>
</evidence>
<reference evidence="2" key="1">
    <citation type="submission" date="2022-10" db="EMBL/GenBank/DDBJ databases">
        <title>Comparative genomic study of S. anginosus.</title>
        <authorList>
            <person name="Prasad A."/>
            <person name="Ene A."/>
            <person name="Jablonska S."/>
            <person name="Du J."/>
            <person name="Wolfe A.J."/>
            <person name="Putonti C."/>
        </authorList>
    </citation>
    <scope>NUCLEOTIDE SEQUENCE</scope>
    <source>
        <strain evidence="2">UMB6888</strain>
    </source>
</reference>
<dbReference type="Proteomes" id="UP001208853">
    <property type="component" value="Unassembled WGS sequence"/>
</dbReference>
<organism evidence="2 3">
    <name type="scientific">Streptococcus anginosus</name>
    <dbReference type="NCBI Taxonomy" id="1328"/>
    <lineage>
        <taxon>Bacteria</taxon>
        <taxon>Bacillati</taxon>
        <taxon>Bacillota</taxon>
        <taxon>Bacilli</taxon>
        <taxon>Lactobacillales</taxon>
        <taxon>Streptococcaceae</taxon>
        <taxon>Streptococcus</taxon>
        <taxon>Streptococcus anginosus group</taxon>
    </lineage>
</organism>